<dbReference type="Gene3D" id="3.40.50.1240">
    <property type="entry name" value="Phosphoglycerate mutase-like"/>
    <property type="match status" value="1"/>
</dbReference>
<evidence type="ECO:0000313" key="1">
    <source>
        <dbReference type="EMBL" id="GID13112.1"/>
    </source>
</evidence>
<sequence>MPRHLILVRHAESTANVDGSLNCAIPGVPLSARGREQAAALRRTWEWDGSAPVALWSSPMLRARQTAAELGERLDLPVRVHEAAHEALIGDLHGSTDPADARRVATTFAAWRTDLRGRVPGGESGADLVARLRTVLADVLGALPPDGTAVLVGHGTLFVVGVPRLATGLSPHVPELPNAGRAVLTDGDDGLRVRSWDAPG</sequence>
<name>A0A8J3J6Y0_9ACTN</name>
<dbReference type="InterPro" id="IPR013078">
    <property type="entry name" value="His_Pase_superF_clade-1"/>
</dbReference>
<dbReference type="PANTHER" id="PTHR48100:SF1">
    <property type="entry name" value="HISTIDINE PHOSPHATASE FAMILY PROTEIN-RELATED"/>
    <property type="match status" value="1"/>
</dbReference>
<keyword evidence="2" id="KW-1185">Reference proteome</keyword>
<comment type="caution">
    <text evidence="1">The sequence shown here is derived from an EMBL/GenBank/DDBJ whole genome shotgun (WGS) entry which is preliminary data.</text>
</comment>
<dbReference type="PANTHER" id="PTHR48100">
    <property type="entry name" value="BROAD-SPECIFICITY PHOSPHATASE YOR283W-RELATED"/>
    <property type="match status" value="1"/>
</dbReference>
<dbReference type="Pfam" id="PF00300">
    <property type="entry name" value="His_Phos_1"/>
    <property type="match status" value="1"/>
</dbReference>
<dbReference type="AlphaFoldDB" id="A0A8J3J6Y0"/>
<dbReference type="CDD" id="cd07067">
    <property type="entry name" value="HP_PGM_like"/>
    <property type="match status" value="1"/>
</dbReference>
<dbReference type="SMART" id="SM00855">
    <property type="entry name" value="PGAM"/>
    <property type="match status" value="1"/>
</dbReference>
<protein>
    <submittedName>
        <fullName evidence="1">Phosphoglycerate mutase</fullName>
    </submittedName>
</protein>
<accession>A0A8J3J6Y0</accession>
<organism evidence="1 2">
    <name type="scientific">Actinocatenispora rupis</name>
    <dbReference type="NCBI Taxonomy" id="519421"/>
    <lineage>
        <taxon>Bacteria</taxon>
        <taxon>Bacillati</taxon>
        <taxon>Actinomycetota</taxon>
        <taxon>Actinomycetes</taxon>
        <taxon>Micromonosporales</taxon>
        <taxon>Micromonosporaceae</taxon>
        <taxon>Actinocatenispora</taxon>
    </lineage>
</organism>
<evidence type="ECO:0000313" key="2">
    <source>
        <dbReference type="Proteomes" id="UP000612808"/>
    </source>
</evidence>
<dbReference type="Proteomes" id="UP000612808">
    <property type="component" value="Unassembled WGS sequence"/>
</dbReference>
<dbReference type="GO" id="GO:0016791">
    <property type="term" value="F:phosphatase activity"/>
    <property type="evidence" value="ECO:0007669"/>
    <property type="project" value="TreeGrafter"/>
</dbReference>
<dbReference type="GO" id="GO:0005737">
    <property type="term" value="C:cytoplasm"/>
    <property type="evidence" value="ECO:0007669"/>
    <property type="project" value="TreeGrafter"/>
</dbReference>
<dbReference type="InterPro" id="IPR050275">
    <property type="entry name" value="PGM_Phosphatase"/>
</dbReference>
<proteinExistence type="predicted"/>
<reference evidence="1" key="1">
    <citation type="submission" date="2021-01" db="EMBL/GenBank/DDBJ databases">
        <title>Whole genome shotgun sequence of Actinocatenispora rupis NBRC 107355.</title>
        <authorList>
            <person name="Komaki H."/>
            <person name="Tamura T."/>
        </authorList>
    </citation>
    <scope>NUCLEOTIDE SEQUENCE</scope>
    <source>
        <strain evidence="1">NBRC 107355</strain>
    </source>
</reference>
<gene>
    <name evidence="1" type="ORF">Aru02nite_40010</name>
</gene>
<dbReference type="SUPFAM" id="SSF53254">
    <property type="entry name" value="Phosphoglycerate mutase-like"/>
    <property type="match status" value="1"/>
</dbReference>
<dbReference type="RefSeq" id="WP_203659826.1">
    <property type="nucleotide sequence ID" value="NZ_BAAAZM010000007.1"/>
</dbReference>
<dbReference type="EMBL" id="BOMB01000023">
    <property type="protein sequence ID" value="GID13112.1"/>
    <property type="molecule type" value="Genomic_DNA"/>
</dbReference>
<dbReference type="InterPro" id="IPR029033">
    <property type="entry name" value="His_PPase_superfam"/>
</dbReference>